<feature type="domain" description="RecX first three-helical" evidence="8">
    <location>
        <begin position="68"/>
        <end position="106"/>
    </location>
</feature>
<dbReference type="OrthoDB" id="5421057at2"/>
<evidence type="ECO:0000256" key="1">
    <source>
        <dbReference type="ARBA" id="ARBA00004496"/>
    </source>
</evidence>
<feature type="domain" description="RecX third three-helical" evidence="7">
    <location>
        <begin position="218"/>
        <end position="264"/>
    </location>
</feature>
<organism evidence="9 10">
    <name type="scientific">Alkalihalobacillus trypoxylicola</name>
    <dbReference type="NCBI Taxonomy" id="519424"/>
    <lineage>
        <taxon>Bacteria</taxon>
        <taxon>Bacillati</taxon>
        <taxon>Bacillota</taxon>
        <taxon>Bacilli</taxon>
        <taxon>Bacillales</taxon>
        <taxon>Bacillaceae</taxon>
        <taxon>Alkalihalobacillus</taxon>
    </lineage>
</organism>
<dbReference type="InterPro" id="IPR003783">
    <property type="entry name" value="Regulatory_RecX"/>
</dbReference>
<dbReference type="HAMAP" id="MF_01114">
    <property type="entry name" value="RecX"/>
    <property type="match status" value="1"/>
</dbReference>
<dbReference type="InterPro" id="IPR036388">
    <property type="entry name" value="WH-like_DNA-bd_sf"/>
</dbReference>
<reference evidence="9" key="1">
    <citation type="submission" date="2016-02" db="EMBL/GenBank/DDBJ databases">
        <title>Genome sequence of Bacillus trypoxylicola KCTC 13244(T).</title>
        <authorList>
            <person name="Jeong H."/>
            <person name="Park S.-H."/>
            <person name="Choi S.-K."/>
        </authorList>
    </citation>
    <scope>NUCLEOTIDE SEQUENCE [LARGE SCALE GENOMIC DNA]</scope>
    <source>
        <strain evidence="9">KCTC 13244</strain>
    </source>
</reference>
<dbReference type="InterPro" id="IPR053924">
    <property type="entry name" value="RecX_HTH_2nd"/>
</dbReference>
<evidence type="ECO:0000259" key="8">
    <source>
        <dbReference type="Pfam" id="PF21982"/>
    </source>
</evidence>
<evidence type="ECO:0000259" key="6">
    <source>
        <dbReference type="Pfam" id="PF02631"/>
    </source>
</evidence>
<dbReference type="AlphaFoldDB" id="A0A161P798"/>
<evidence type="ECO:0000259" key="7">
    <source>
        <dbReference type="Pfam" id="PF21981"/>
    </source>
</evidence>
<comment type="caution">
    <text evidence="9">The sequence shown here is derived from an EMBL/GenBank/DDBJ whole genome shotgun (WGS) entry which is preliminary data.</text>
</comment>
<comment type="subcellular location">
    <subcellularLocation>
        <location evidence="1 5">Cytoplasm</location>
    </subcellularLocation>
</comment>
<evidence type="ECO:0000256" key="2">
    <source>
        <dbReference type="ARBA" id="ARBA00009695"/>
    </source>
</evidence>
<dbReference type="RefSeq" id="WP_061949913.1">
    <property type="nucleotide sequence ID" value="NZ_LTAO01000037.1"/>
</dbReference>
<name>A0A161P798_9BACI</name>
<feature type="domain" description="RecX second three-helical" evidence="6">
    <location>
        <begin position="113"/>
        <end position="154"/>
    </location>
</feature>
<dbReference type="Gene3D" id="1.10.10.10">
    <property type="entry name" value="Winged helix-like DNA-binding domain superfamily/Winged helix DNA-binding domain"/>
    <property type="match status" value="4"/>
</dbReference>
<dbReference type="InterPro" id="IPR053926">
    <property type="entry name" value="RecX_HTH_1st"/>
</dbReference>
<evidence type="ECO:0000313" key="10">
    <source>
        <dbReference type="Proteomes" id="UP000075806"/>
    </source>
</evidence>
<comment type="similarity">
    <text evidence="2 5">Belongs to the RecX family.</text>
</comment>
<dbReference type="PANTHER" id="PTHR33602">
    <property type="entry name" value="REGULATORY PROTEIN RECX FAMILY PROTEIN"/>
    <property type="match status" value="1"/>
</dbReference>
<dbReference type="Pfam" id="PF21982">
    <property type="entry name" value="RecX_HTH1"/>
    <property type="match status" value="1"/>
</dbReference>
<dbReference type="NCBIfam" id="NF010733">
    <property type="entry name" value="PRK14135.1"/>
    <property type="match status" value="1"/>
</dbReference>
<evidence type="ECO:0000256" key="4">
    <source>
        <dbReference type="ARBA" id="ARBA00022490"/>
    </source>
</evidence>
<protein>
    <recommendedName>
        <fullName evidence="3 5">Regulatory protein RecX</fullName>
    </recommendedName>
</protein>
<proteinExistence type="inferred from homology"/>
<evidence type="ECO:0000313" key="9">
    <source>
        <dbReference type="EMBL" id="KYG26951.1"/>
    </source>
</evidence>
<dbReference type="InterPro" id="IPR053925">
    <property type="entry name" value="RecX_HTH_3rd"/>
</dbReference>
<sequence>MEITITKITNHKRYKQRYHLFIDKGNGEEYGFSVDEDVLIKKGIRKGLKITHAELEKIIDEDEMKKTYHLAIHYLSYRIRSIEEMRKYLNEKGRMVKHIELVIKKLIEEHLLDDRDFAERYISTKKNTQLKGPNKVKQELVQKGVNSSIIEQALLNYSFSEQVEKVKNWLEKQKYTPRESLQATKTKWFQRLLTKGFSQEVINEAFSLHVFDGEHHLEENALYYQAEKLKKKYSLKYNSFEYEQKMKQALYRKGFSLELIQSYLEQDK</sequence>
<dbReference type="STRING" id="519424.AZF04_11455"/>
<dbReference type="Pfam" id="PF21981">
    <property type="entry name" value="RecX_HTH3"/>
    <property type="match status" value="1"/>
</dbReference>
<dbReference type="Pfam" id="PF02631">
    <property type="entry name" value="RecX_HTH2"/>
    <property type="match status" value="1"/>
</dbReference>
<dbReference type="Proteomes" id="UP000075806">
    <property type="component" value="Unassembled WGS sequence"/>
</dbReference>
<keyword evidence="10" id="KW-1185">Reference proteome</keyword>
<evidence type="ECO:0000256" key="3">
    <source>
        <dbReference type="ARBA" id="ARBA00018111"/>
    </source>
</evidence>
<dbReference type="PANTHER" id="PTHR33602:SF1">
    <property type="entry name" value="REGULATORY PROTEIN RECX FAMILY PROTEIN"/>
    <property type="match status" value="1"/>
</dbReference>
<dbReference type="GO" id="GO:0006282">
    <property type="term" value="P:regulation of DNA repair"/>
    <property type="evidence" value="ECO:0007669"/>
    <property type="project" value="UniProtKB-UniRule"/>
</dbReference>
<dbReference type="GO" id="GO:0005737">
    <property type="term" value="C:cytoplasm"/>
    <property type="evidence" value="ECO:0007669"/>
    <property type="project" value="UniProtKB-SubCell"/>
</dbReference>
<comment type="function">
    <text evidence="5">Modulates RecA activity.</text>
</comment>
<gene>
    <name evidence="5" type="primary">recX</name>
    <name evidence="9" type="ORF">AZF04_11455</name>
</gene>
<evidence type="ECO:0000256" key="5">
    <source>
        <dbReference type="HAMAP-Rule" id="MF_01114"/>
    </source>
</evidence>
<keyword evidence="4 5" id="KW-0963">Cytoplasm</keyword>
<dbReference type="EMBL" id="LTAO01000037">
    <property type="protein sequence ID" value="KYG26951.1"/>
    <property type="molecule type" value="Genomic_DNA"/>
</dbReference>
<accession>A0A161P798</accession>